<gene>
    <name evidence="1" type="ORF">UFOPK3522_01008</name>
</gene>
<evidence type="ECO:0000313" key="1">
    <source>
        <dbReference type="EMBL" id="CAB4344853.1"/>
    </source>
</evidence>
<protein>
    <submittedName>
        <fullName evidence="1">Unannotated protein</fullName>
    </submittedName>
</protein>
<sequence>MISGGPAAMQLGRVRASLLDFYITESDELIVEAVSGSSLREEHVEILVDWARTVGYERIWLPDQVVDIEADPAVVGVAKVNCRTCGARWEDSSTDFWLKVRDNGFFPASCPACGDSLPEMTVEAEQARLTH</sequence>
<proteinExistence type="predicted"/>
<accession>A0A6J5ZZN3</accession>
<dbReference type="EMBL" id="CAESAO010000085">
    <property type="protein sequence ID" value="CAB4344853.1"/>
    <property type="molecule type" value="Genomic_DNA"/>
</dbReference>
<name>A0A6J5ZZN3_9ZZZZ</name>
<reference evidence="1" key="1">
    <citation type="submission" date="2020-05" db="EMBL/GenBank/DDBJ databases">
        <authorList>
            <person name="Chiriac C."/>
            <person name="Salcher M."/>
            <person name="Ghai R."/>
            <person name="Kavagutti S V."/>
        </authorList>
    </citation>
    <scope>NUCLEOTIDE SEQUENCE</scope>
</reference>
<organism evidence="1">
    <name type="scientific">freshwater metagenome</name>
    <dbReference type="NCBI Taxonomy" id="449393"/>
    <lineage>
        <taxon>unclassified sequences</taxon>
        <taxon>metagenomes</taxon>
        <taxon>ecological metagenomes</taxon>
    </lineage>
</organism>
<dbReference type="AlphaFoldDB" id="A0A6J5ZZN3"/>